<dbReference type="Proteomes" id="UP000822271">
    <property type="component" value="Unassembled WGS sequence"/>
</dbReference>
<comment type="caution">
    <text evidence="2">The sequence shown here is derived from an EMBL/GenBank/DDBJ whole genome shotgun (WGS) entry which is preliminary data.</text>
</comment>
<evidence type="ECO:0000313" key="3">
    <source>
        <dbReference type="Proteomes" id="UP000822271"/>
    </source>
</evidence>
<dbReference type="RefSeq" id="WP_049432570.1">
    <property type="nucleotide sequence ID" value="NZ_CP154630.1"/>
</dbReference>
<dbReference type="AlphaFoldDB" id="A0A2J0SZT3"/>
<accession>A0A2J0SZT3</accession>
<protein>
    <submittedName>
        <fullName evidence="2">Uncharacterized protein</fullName>
    </submittedName>
</protein>
<dbReference type="EMBL" id="RAUE01000013">
    <property type="protein sequence ID" value="MBA0311153.1"/>
    <property type="molecule type" value="Genomic_DNA"/>
</dbReference>
<evidence type="ECO:0000313" key="2">
    <source>
        <dbReference type="EMBL" id="MBA0311153.1"/>
    </source>
</evidence>
<sequence>MKLSVLISTFVVAMSIAGGAKAGLDPWCNPSYCPPTPTYPGTGDTTREDTSYPATVYELHRDCVENAELMRSAAVNDYLGWSYEMKKTYYEYAGVVAFIFKGPNSYGLIELSFKDPYSQDPFWPGNIFNYCFK</sequence>
<organism evidence="2 3">
    <name type="scientific">Stenotrophomonas maltophilia</name>
    <name type="common">Pseudomonas maltophilia</name>
    <name type="synonym">Xanthomonas maltophilia</name>
    <dbReference type="NCBI Taxonomy" id="40324"/>
    <lineage>
        <taxon>Bacteria</taxon>
        <taxon>Pseudomonadati</taxon>
        <taxon>Pseudomonadota</taxon>
        <taxon>Gammaproteobacteria</taxon>
        <taxon>Lysobacterales</taxon>
        <taxon>Lysobacteraceae</taxon>
        <taxon>Stenotrophomonas</taxon>
        <taxon>Stenotrophomonas maltophilia group</taxon>
    </lineage>
</organism>
<evidence type="ECO:0000256" key="1">
    <source>
        <dbReference type="SAM" id="SignalP"/>
    </source>
</evidence>
<feature type="signal peptide" evidence="1">
    <location>
        <begin position="1"/>
        <end position="22"/>
    </location>
</feature>
<keyword evidence="1" id="KW-0732">Signal</keyword>
<proteinExistence type="predicted"/>
<gene>
    <name evidence="2" type="ORF">D7Y33_09010</name>
</gene>
<feature type="chain" id="PRO_5043156362" evidence="1">
    <location>
        <begin position="23"/>
        <end position="133"/>
    </location>
</feature>
<name>A0A2J0SZT3_STEMA</name>
<reference evidence="2" key="1">
    <citation type="submission" date="2018-09" db="EMBL/GenBank/DDBJ databases">
        <authorList>
            <person name="Groschel M."/>
            <person name="Kohl T."/>
            <person name="Conchillo-Sole O."/>
            <person name="Mamat U."/>
            <person name="Yero D."/>
            <person name="Niemann S."/>
            <person name="Daura X."/>
            <person name="Gibert I."/>
        </authorList>
    </citation>
    <scope>NUCLEOTIDE SEQUENCE</scope>
    <source>
        <strain evidence="2">OG156</strain>
    </source>
</reference>
<reference evidence="2" key="2">
    <citation type="journal article" date="2020" name="Front. Microbiol.">
        <title>Genetic Variants of the DSF Quorum Sensing System in Stenotrophomonas maltophilia Influence Virulence and Resistance Phenotypes Among Genotypically Diverse Clinical Isolates.</title>
        <authorList>
            <person name="Yero D."/>
            <person name="Huedo P."/>
            <person name="Conchillo-Sole O."/>
            <person name="Martinez-Servat S."/>
            <person name="Mamat U."/>
            <person name="Coves X."/>
            <person name="Llanas F."/>
            <person name="Roca I."/>
            <person name="Vila J."/>
            <person name="Schaible U.E."/>
            <person name="Daura X."/>
            <person name="Gibert I."/>
        </authorList>
    </citation>
    <scope>NUCLEOTIDE SEQUENCE</scope>
    <source>
        <strain evidence="2">OG156</strain>
    </source>
</reference>